<gene>
    <name evidence="3" type="primary">potD_2</name>
    <name evidence="3" type="ORF">IMCC3135_20485</name>
</gene>
<evidence type="ECO:0000256" key="1">
    <source>
        <dbReference type="ARBA" id="ARBA00022729"/>
    </source>
</evidence>
<protein>
    <submittedName>
        <fullName evidence="3">Spermidine/putrescine-binding periplasmic protein</fullName>
    </submittedName>
</protein>
<organism evidence="3 4">
    <name type="scientific">Granulosicoccus antarcticus IMCC3135</name>
    <dbReference type="NCBI Taxonomy" id="1192854"/>
    <lineage>
        <taxon>Bacteria</taxon>
        <taxon>Pseudomonadati</taxon>
        <taxon>Pseudomonadota</taxon>
        <taxon>Gammaproteobacteria</taxon>
        <taxon>Chromatiales</taxon>
        <taxon>Granulosicoccaceae</taxon>
        <taxon>Granulosicoccus</taxon>
    </lineage>
</organism>
<dbReference type="Pfam" id="PF13416">
    <property type="entry name" value="SBP_bac_8"/>
    <property type="match status" value="1"/>
</dbReference>
<evidence type="ECO:0000313" key="4">
    <source>
        <dbReference type="Proteomes" id="UP000250079"/>
    </source>
</evidence>
<feature type="signal peptide" evidence="2">
    <location>
        <begin position="1"/>
        <end position="45"/>
    </location>
</feature>
<dbReference type="GO" id="GO:0030976">
    <property type="term" value="F:thiamine pyrophosphate binding"/>
    <property type="evidence" value="ECO:0007669"/>
    <property type="project" value="TreeGrafter"/>
</dbReference>
<dbReference type="KEGG" id="gai:IMCC3135_20485"/>
<dbReference type="PANTHER" id="PTHR30006:SF2">
    <property type="entry name" value="ABC TRANSPORTER SUBSTRATE-BINDING PROTEIN"/>
    <property type="match status" value="1"/>
</dbReference>
<dbReference type="SUPFAM" id="SSF53850">
    <property type="entry name" value="Periplasmic binding protein-like II"/>
    <property type="match status" value="1"/>
</dbReference>
<sequence length="364" mass="40081">MKCDNPFRTRHAHSAMQRTVQLPSLSVTALSLCSLIALGSSAAQAADEKLVISVYGFAQDAFSEIVYKPFEEQCQCELVVETGNSVERLAKLEARKDDPEIDMAVMSTHDALSANRKGVTQAIDVSRLSNFDKLYDIAKDPLGDHLGIGYTFYATSIVYRSDKVSIDSWQDLFKDELKGRVAFPNVTTNQGPPALYMLGKAMGDDDASLEAPIKQVAEHRDDIVTFYERSSQVAQLMQQEEILAAPVGRFAWGAYTKMDMPLAWATPTEGQTGGMNVMVLTKGAKHEDLAYQFMDFWLSTGIQTQLAEALVDSPANAEVIVSDEVAGNLTYGAETVSSLKLMAPDVILDNRDQWLESWNDKVAQ</sequence>
<proteinExistence type="predicted"/>
<dbReference type="PANTHER" id="PTHR30006">
    <property type="entry name" value="THIAMINE-BINDING PERIPLASMIC PROTEIN-RELATED"/>
    <property type="match status" value="1"/>
</dbReference>
<dbReference type="GO" id="GO:0030975">
    <property type="term" value="F:thiamine binding"/>
    <property type="evidence" value="ECO:0007669"/>
    <property type="project" value="TreeGrafter"/>
</dbReference>
<reference evidence="3 4" key="1">
    <citation type="submission" date="2016-12" db="EMBL/GenBank/DDBJ databases">
        <authorList>
            <person name="Song W.-J."/>
            <person name="Kurnit D.M."/>
        </authorList>
    </citation>
    <scope>NUCLEOTIDE SEQUENCE [LARGE SCALE GENOMIC DNA]</scope>
    <source>
        <strain evidence="3 4">IMCC3135</strain>
    </source>
</reference>
<dbReference type="GO" id="GO:0030288">
    <property type="term" value="C:outer membrane-bounded periplasmic space"/>
    <property type="evidence" value="ECO:0007669"/>
    <property type="project" value="TreeGrafter"/>
</dbReference>
<dbReference type="Proteomes" id="UP000250079">
    <property type="component" value="Chromosome"/>
</dbReference>
<dbReference type="Gene3D" id="3.40.190.10">
    <property type="entry name" value="Periplasmic binding protein-like II"/>
    <property type="match status" value="2"/>
</dbReference>
<dbReference type="GO" id="GO:0015888">
    <property type="term" value="P:thiamine transport"/>
    <property type="evidence" value="ECO:0007669"/>
    <property type="project" value="TreeGrafter"/>
</dbReference>
<dbReference type="AlphaFoldDB" id="A0A2Z2P348"/>
<accession>A0A2Z2P348</accession>
<dbReference type="InterPro" id="IPR006059">
    <property type="entry name" value="SBP"/>
</dbReference>
<feature type="chain" id="PRO_5016269670" evidence="2">
    <location>
        <begin position="46"/>
        <end position="364"/>
    </location>
</feature>
<evidence type="ECO:0000313" key="3">
    <source>
        <dbReference type="EMBL" id="ASJ74174.1"/>
    </source>
</evidence>
<evidence type="ECO:0000256" key="2">
    <source>
        <dbReference type="SAM" id="SignalP"/>
    </source>
</evidence>
<keyword evidence="4" id="KW-1185">Reference proteome</keyword>
<dbReference type="CDD" id="cd13589">
    <property type="entry name" value="PBP2_polyamine_RpCGA009"/>
    <property type="match status" value="1"/>
</dbReference>
<keyword evidence="1 2" id="KW-0732">Signal</keyword>
<name>A0A2Z2P348_9GAMM</name>
<dbReference type="EMBL" id="CP018632">
    <property type="protein sequence ID" value="ASJ74174.1"/>
    <property type="molecule type" value="Genomic_DNA"/>
</dbReference>